<name>A0A3N1H0R7_9PSEU</name>
<reference evidence="2 3" key="1">
    <citation type="submission" date="2018-11" db="EMBL/GenBank/DDBJ databases">
        <title>Sequencing the genomes of 1000 actinobacteria strains.</title>
        <authorList>
            <person name="Klenk H.-P."/>
        </authorList>
    </citation>
    <scope>NUCLEOTIDE SEQUENCE [LARGE SCALE GENOMIC DNA]</scope>
    <source>
        <strain evidence="2 3">DSM 44231</strain>
    </source>
</reference>
<evidence type="ECO:0000313" key="2">
    <source>
        <dbReference type="EMBL" id="ROP35976.1"/>
    </source>
</evidence>
<proteinExistence type="predicted"/>
<comment type="caution">
    <text evidence="2">The sequence shown here is derived from an EMBL/GenBank/DDBJ whole genome shotgun (WGS) entry which is preliminary data.</text>
</comment>
<evidence type="ECO:0000313" key="3">
    <source>
        <dbReference type="Proteomes" id="UP000268727"/>
    </source>
</evidence>
<evidence type="ECO:0000256" key="1">
    <source>
        <dbReference type="SAM" id="SignalP"/>
    </source>
</evidence>
<dbReference type="EMBL" id="RJKM01000001">
    <property type="protein sequence ID" value="ROP35976.1"/>
    <property type="molecule type" value="Genomic_DNA"/>
</dbReference>
<dbReference type="AlphaFoldDB" id="A0A3N1H0R7"/>
<keyword evidence="1" id="KW-0732">Signal</keyword>
<gene>
    <name evidence="2" type="ORF">EDD40_1235</name>
</gene>
<dbReference type="Proteomes" id="UP000268727">
    <property type="component" value="Unassembled WGS sequence"/>
</dbReference>
<organism evidence="2 3">
    <name type="scientific">Saccharothrix texasensis</name>
    <dbReference type="NCBI Taxonomy" id="103734"/>
    <lineage>
        <taxon>Bacteria</taxon>
        <taxon>Bacillati</taxon>
        <taxon>Actinomycetota</taxon>
        <taxon>Actinomycetes</taxon>
        <taxon>Pseudonocardiales</taxon>
        <taxon>Pseudonocardiaceae</taxon>
        <taxon>Saccharothrix</taxon>
    </lineage>
</organism>
<accession>A0A3N1H0R7</accession>
<feature type="chain" id="PRO_5039213630" evidence="1">
    <location>
        <begin position="18"/>
        <end position="108"/>
    </location>
</feature>
<keyword evidence="3" id="KW-1185">Reference proteome</keyword>
<sequence length="108" mass="10995">MKSVAVALAVVSAFALSACDPVADGNSTGDNTDEGRTTLLCHVANGWMSANPDGKSEAARTLGSVIDDIAGNMDESSRAAKVLAAARQLLSDKSEDIADGAAKIKELC</sequence>
<feature type="signal peptide" evidence="1">
    <location>
        <begin position="1"/>
        <end position="17"/>
    </location>
</feature>
<dbReference type="PROSITE" id="PS51257">
    <property type="entry name" value="PROKAR_LIPOPROTEIN"/>
    <property type="match status" value="1"/>
</dbReference>
<protein>
    <submittedName>
        <fullName evidence="2">Uncharacterized protein</fullName>
    </submittedName>
</protein>